<dbReference type="VEuPathDB" id="FungiDB:CH63R_14338"/>
<accession>A0A1B7XTM3</accession>
<protein>
    <submittedName>
        <fullName evidence="3">Aflatoxin B1 aldehyde reductase member 2</fullName>
    </submittedName>
</protein>
<comment type="caution">
    <text evidence="3">The sequence shown here is derived from an EMBL/GenBank/DDBJ whole genome shotgun (WGS) entry which is preliminary data.</text>
</comment>
<proteinExistence type="predicted"/>
<evidence type="ECO:0000313" key="3">
    <source>
        <dbReference type="EMBL" id="OBR03112.1"/>
    </source>
</evidence>
<evidence type="ECO:0000259" key="2">
    <source>
        <dbReference type="Pfam" id="PF00248"/>
    </source>
</evidence>
<dbReference type="KEGG" id="chig:CH63R_14338"/>
<dbReference type="RefSeq" id="XP_018151630.1">
    <property type="nucleotide sequence ID" value="XM_018309312.1"/>
</dbReference>
<name>A0A1B7XTM3_COLHI</name>
<reference evidence="4" key="1">
    <citation type="journal article" date="2017" name="BMC Genomics">
        <title>Gapless genome assembly of Colletotrichum higginsianum reveals chromosome structure and association of transposable elements with secondary metabolite gene clusters.</title>
        <authorList>
            <person name="Dallery J.-F."/>
            <person name="Lapalu N."/>
            <person name="Zampounis A."/>
            <person name="Pigne S."/>
            <person name="Luyten I."/>
            <person name="Amselem J."/>
            <person name="Wittenberg A.H.J."/>
            <person name="Zhou S."/>
            <person name="de Queiroz M.V."/>
            <person name="Robin G.P."/>
            <person name="Auger A."/>
            <person name="Hainaut M."/>
            <person name="Henrissat B."/>
            <person name="Kim K.-T."/>
            <person name="Lee Y.-H."/>
            <person name="Lespinet O."/>
            <person name="Schwartz D.C."/>
            <person name="Thon M.R."/>
            <person name="O'Connell R.J."/>
        </authorList>
    </citation>
    <scope>NUCLEOTIDE SEQUENCE [LARGE SCALE GENOMIC DNA]</scope>
    <source>
        <strain evidence="4">IMI 349063</strain>
    </source>
</reference>
<dbReference type="InterPro" id="IPR050523">
    <property type="entry name" value="AKR_Detox_Biosynth"/>
</dbReference>
<dbReference type="PRINTS" id="PR00069">
    <property type="entry name" value="ALDKETRDTASE"/>
</dbReference>
<organism evidence="3 4">
    <name type="scientific">Colletotrichum higginsianum (strain IMI 349063)</name>
    <name type="common">Crucifer anthracnose fungus</name>
    <dbReference type="NCBI Taxonomy" id="759273"/>
    <lineage>
        <taxon>Eukaryota</taxon>
        <taxon>Fungi</taxon>
        <taxon>Dikarya</taxon>
        <taxon>Ascomycota</taxon>
        <taxon>Pezizomycotina</taxon>
        <taxon>Sordariomycetes</taxon>
        <taxon>Hypocreomycetidae</taxon>
        <taxon>Glomerellales</taxon>
        <taxon>Glomerellaceae</taxon>
        <taxon>Colletotrichum</taxon>
        <taxon>Colletotrichum destructivum species complex</taxon>
    </lineage>
</organism>
<dbReference type="Pfam" id="PF00248">
    <property type="entry name" value="Aldo_ket_red"/>
    <property type="match status" value="1"/>
</dbReference>
<dbReference type="GeneID" id="28873419"/>
<dbReference type="GO" id="GO:0016491">
    <property type="term" value="F:oxidoreductase activity"/>
    <property type="evidence" value="ECO:0007669"/>
    <property type="project" value="UniProtKB-KW"/>
</dbReference>
<dbReference type="InterPro" id="IPR020471">
    <property type="entry name" value="AKR"/>
</dbReference>
<dbReference type="AlphaFoldDB" id="A0A1B7XTM3"/>
<dbReference type="InterPro" id="IPR023210">
    <property type="entry name" value="NADP_OxRdtase_dom"/>
</dbReference>
<gene>
    <name evidence="3" type="ORF">CH63R_14338</name>
</gene>
<dbReference type="SUPFAM" id="SSF51430">
    <property type="entry name" value="NAD(P)-linked oxidoreductase"/>
    <property type="match status" value="1"/>
</dbReference>
<feature type="domain" description="NADP-dependent oxidoreductase" evidence="2">
    <location>
        <begin position="13"/>
        <end position="318"/>
    </location>
</feature>
<dbReference type="PANTHER" id="PTHR43364:SF4">
    <property type="entry name" value="NAD(P)-LINKED OXIDOREDUCTASE SUPERFAMILY PROTEIN"/>
    <property type="match status" value="1"/>
</dbReference>
<dbReference type="PANTHER" id="PTHR43364">
    <property type="entry name" value="NADH-SPECIFIC METHYLGLYOXAL REDUCTASE-RELATED"/>
    <property type="match status" value="1"/>
</dbReference>
<evidence type="ECO:0000313" key="4">
    <source>
        <dbReference type="Proteomes" id="UP000092177"/>
    </source>
</evidence>
<dbReference type="EMBL" id="LTAN01000010">
    <property type="protein sequence ID" value="OBR03112.1"/>
    <property type="molecule type" value="Genomic_DNA"/>
</dbReference>
<dbReference type="Proteomes" id="UP000092177">
    <property type="component" value="Chromosome 10"/>
</dbReference>
<dbReference type="InterPro" id="IPR036812">
    <property type="entry name" value="NAD(P)_OxRdtase_dom_sf"/>
</dbReference>
<evidence type="ECO:0000256" key="1">
    <source>
        <dbReference type="ARBA" id="ARBA00023002"/>
    </source>
</evidence>
<keyword evidence="1" id="KW-0560">Oxidoreductase</keyword>
<dbReference type="OrthoDB" id="48988at2759"/>
<keyword evidence="4" id="KW-1185">Reference proteome</keyword>
<dbReference type="CDD" id="cd19075">
    <property type="entry name" value="AKR_AKR7A1-5"/>
    <property type="match status" value="1"/>
</dbReference>
<sequence>MATTERKPLNLVLGAGNTQIGDASIDPSARFDTPDQVNAFLNAFLERGYYQIDTARGYSPSAPGTSEPRLGAVAAGARATIDTKVTSREPGSHTKAKILEEIDKSLEALQIKQINVEYLHAPDRATPFEEACEAMDQAHREGKIKKWGLSNYRADEVQSFLDICEARGWVKPSVYQGHYNAVVRGSEKHLFPVLRKHGIAFYAYSPAGGGFFAGNHKNPAAGGRFDKSHLVGGIYRNLYLKPAITAATNKAIDLAAQHGIGGHAAALRWTAHHSILSAEHGDSVILGASSVEQLKSNLDIVEQGPLPQDVVSAVEAIYAEVGDEVPYHF</sequence>
<dbReference type="Gene3D" id="3.20.20.100">
    <property type="entry name" value="NADP-dependent oxidoreductase domain"/>
    <property type="match status" value="1"/>
</dbReference>